<dbReference type="GO" id="GO:0022857">
    <property type="term" value="F:transmembrane transporter activity"/>
    <property type="evidence" value="ECO:0007669"/>
    <property type="project" value="InterPro"/>
</dbReference>
<dbReference type="GO" id="GO:0005886">
    <property type="term" value="C:plasma membrane"/>
    <property type="evidence" value="ECO:0007669"/>
    <property type="project" value="UniProtKB-SubCell"/>
</dbReference>
<evidence type="ECO:0000313" key="10">
    <source>
        <dbReference type="Proteomes" id="UP000260828"/>
    </source>
</evidence>
<feature type="transmembrane region" description="Helical" evidence="6">
    <location>
        <begin position="98"/>
        <end position="120"/>
    </location>
</feature>
<evidence type="ECO:0000313" key="8">
    <source>
        <dbReference type="EMBL" id="RGE69006.1"/>
    </source>
</evidence>
<dbReference type="OrthoDB" id="9813906at2"/>
<keyword evidence="4 6" id="KW-1133">Transmembrane helix</keyword>
<keyword evidence="5 6" id="KW-0472">Membrane</keyword>
<dbReference type="AlphaFoldDB" id="A0A174SH67"/>
<dbReference type="CDD" id="cd06579">
    <property type="entry name" value="TM_PBP1_transp_AraH_like"/>
    <property type="match status" value="1"/>
</dbReference>
<evidence type="ECO:0000256" key="4">
    <source>
        <dbReference type="ARBA" id="ARBA00022989"/>
    </source>
</evidence>
<evidence type="ECO:0000256" key="3">
    <source>
        <dbReference type="ARBA" id="ARBA00022692"/>
    </source>
</evidence>
<feature type="transmembrane region" description="Helical" evidence="6">
    <location>
        <begin position="223"/>
        <end position="243"/>
    </location>
</feature>
<gene>
    <name evidence="7" type="primary">rbsC_10</name>
    <name evidence="8" type="ORF">DXC40_06900</name>
    <name evidence="7" type="ORF">ERS852551_02558</name>
</gene>
<comment type="subcellular location">
    <subcellularLocation>
        <location evidence="1">Cell membrane</location>
        <topology evidence="1">Multi-pass membrane protein</topology>
    </subcellularLocation>
</comment>
<feature type="transmembrane region" description="Helical" evidence="6">
    <location>
        <begin position="300"/>
        <end position="320"/>
    </location>
</feature>
<dbReference type="Proteomes" id="UP000095765">
    <property type="component" value="Unassembled WGS sequence"/>
</dbReference>
<sequence length="341" mass="36025">MEKRSPIRRIMAIRGMGQVVTVTIGLIILCLVFGAMNPSFFSGKNMGNLLRQIAPTLIIGIGQSYILITGNIDLSIGSVVGMSCMISATMMTKGVNPWVAALITLACCLLIGFVNGELVARYKLPPFIATLGTMQIARGIAQIANNNYNTDSIGDAAAGFRDFFYYGKLFGLYNTIWIAIVIWLVFNFILSRTRTGRHIYAIGSNVEASKLSGVNVISTTNKAYLVSAFCACVVGLIICATSGMGTMDAGNTYEMYAVAASVIGGVSPLGGQGILLGTVIGAAIWGVLQNGLQFIGAPVAIRNILIGVIVVLSVLLDVFLRGGKPRRHKAKKGENAGMAAG</sequence>
<dbReference type="GeneID" id="72464110"/>
<keyword evidence="3 6" id="KW-0812">Transmembrane</keyword>
<reference evidence="8 10" key="2">
    <citation type="submission" date="2018-08" db="EMBL/GenBank/DDBJ databases">
        <title>A genome reference for cultivated species of the human gut microbiota.</title>
        <authorList>
            <person name="Zou Y."/>
            <person name="Xue W."/>
            <person name="Luo G."/>
        </authorList>
    </citation>
    <scope>NUCLEOTIDE SEQUENCE [LARGE SCALE GENOMIC DNA]</scope>
    <source>
        <strain evidence="8 10">TF05-12AC</strain>
    </source>
</reference>
<dbReference type="EMBL" id="QVME01000002">
    <property type="protein sequence ID" value="RGE69006.1"/>
    <property type="molecule type" value="Genomic_DNA"/>
</dbReference>
<evidence type="ECO:0000313" key="9">
    <source>
        <dbReference type="Proteomes" id="UP000095765"/>
    </source>
</evidence>
<feature type="transmembrane region" description="Helical" evidence="6">
    <location>
        <begin position="255"/>
        <end position="288"/>
    </location>
</feature>
<feature type="transmembrane region" description="Helical" evidence="6">
    <location>
        <begin position="170"/>
        <end position="190"/>
    </location>
</feature>
<dbReference type="EMBL" id="CZBE01000018">
    <property type="protein sequence ID" value="CUP95966.1"/>
    <property type="molecule type" value="Genomic_DNA"/>
</dbReference>
<dbReference type="Pfam" id="PF02653">
    <property type="entry name" value="BPD_transp_2"/>
    <property type="match status" value="1"/>
</dbReference>
<dbReference type="RefSeq" id="WP_034551525.1">
    <property type="nucleotide sequence ID" value="NZ_CABIWA010000005.1"/>
</dbReference>
<dbReference type="InterPro" id="IPR001851">
    <property type="entry name" value="ABC_transp_permease"/>
</dbReference>
<dbReference type="Proteomes" id="UP000260828">
    <property type="component" value="Unassembled WGS sequence"/>
</dbReference>
<accession>A0A174SH67</accession>
<dbReference type="PANTHER" id="PTHR32196">
    <property type="entry name" value="ABC TRANSPORTER PERMEASE PROTEIN YPHD-RELATED-RELATED"/>
    <property type="match status" value="1"/>
</dbReference>
<keyword evidence="2" id="KW-1003">Cell membrane</keyword>
<evidence type="ECO:0000256" key="2">
    <source>
        <dbReference type="ARBA" id="ARBA00022475"/>
    </source>
</evidence>
<reference evidence="7 9" key="1">
    <citation type="submission" date="2015-09" db="EMBL/GenBank/DDBJ databases">
        <authorList>
            <consortium name="Pathogen Informatics"/>
        </authorList>
    </citation>
    <scope>NUCLEOTIDE SEQUENCE [LARGE SCALE GENOMIC DNA]</scope>
    <source>
        <strain evidence="7 9">2789STDY5834939</strain>
    </source>
</reference>
<evidence type="ECO:0000256" key="1">
    <source>
        <dbReference type="ARBA" id="ARBA00004651"/>
    </source>
</evidence>
<evidence type="ECO:0000256" key="5">
    <source>
        <dbReference type="ARBA" id="ARBA00023136"/>
    </source>
</evidence>
<name>A0A174SH67_9FIRM</name>
<organism evidence="7 9">
    <name type="scientific">Anaerotruncus colihominis</name>
    <dbReference type="NCBI Taxonomy" id="169435"/>
    <lineage>
        <taxon>Bacteria</taxon>
        <taxon>Bacillati</taxon>
        <taxon>Bacillota</taxon>
        <taxon>Clostridia</taxon>
        <taxon>Eubacteriales</taxon>
        <taxon>Oscillospiraceae</taxon>
        <taxon>Anaerotruncus</taxon>
    </lineage>
</organism>
<feature type="transmembrane region" description="Helical" evidence="6">
    <location>
        <begin position="49"/>
        <end position="67"/>
    </location>
</feature>
<protein>
    <submittedName>
        <fullName evidence="8">ABC transporter permease</fullName>
    </submittedName>
    <submittedName>
        <fullName evidence="7">Ribose transport system permease protein rbsC</fullName>
    </submittedName>
</protein>
<evidence type="ECO:0000313" key="7">
    <source>
        <dbReference type="EMBL" id="CUP95966.1"/>
    </source>
</evidence>
<evidence type="ECO:0000256" key="6">
    <source>
        <dbReference type="SAM" id="Phobius"/>
    </source>
</evidence>
<feature type="transmembrane region" description="Helical" evidence="6">
    <location>
        <begin position="12"/>
        <end position="37"/>
    </location>
</feature>
<proteinExistence type="predicted"/>